<gene>
    <name evidence="1" type="ORF">GCM10010918_40630</name>
</gene>
<name>A0A917HIA5_9BACL</name>
<dbReference type="Proteomes" id="UP000600247">
    <property type="component" value="Unassembled WGS sequence"/>
</dbReference>
<evidence type="ECO:0000313" key="1">
    <source>
        <dbReference type="EMBL" id="GGG79446.1"/>
    </source>
</evidence>
<protein>
    <recommendedName>
        <fullName evidence="3">WD40 repeat domain-containing protein</fullName>
    </recommendedName>
</protein>
<evidence type="ECO:0000313" key="2">
    <source>
        <dbReference type="Proteomes" id="UP000600247"/>
    </source>
</evidence>
<accession>A0A917HIA5</accession>
<dbReference type="InterPro" id="IPR011042">
    <property type="entry name" value="6-blade_b-propeller_TolB-like"/>
</dbReference>
<organism evidence="1 2">
    <name type="scientific">Paenibacillus radicis</name>
    <name type="common">ex Gao et al. 2016</name>
    <dbReference type="NCBI Taxonomy" id="1737354"/>
    <lineage>
        <taxon>Bacteria</taxon>
        <taxon>Bacillati</taxon>
        <taxon>Bacillota</taxon>
        <taxon>Bacilli</taxon>
        <taxon>Bacillales</taxon>
        <taxon>Paenibacillaceae</taxon>
        <taxon>Paenibacillus</taxon>
    </lineage>
</organism>
<dbReference type="AlphaFoldDB" id="A0A917HIA5"/>
<evidence type="ECO:0008006" key="3">
    <source>
        <dbReference type="Google" id="ProtNLM"/>
    </source>
</evidence>
<comment type="caution">
    <text evidence="1">The sequence shown here is derived from an EMBL/GenBank/DDBJ whole genome shotgun (WGS) entry which is preliminary data.</text>
</comment>
<dbReference type="Gene3D" id="2.120.10.30">
    <property type="entry name" value="TolB, C-terminal domain"/>
    <property type="match status" value="1"/>
</dbReference>
<dbReference type="EMBL" id="BMHY01000009">
    <property type="protein sequence ID" value="GGG79446.1"/>
    <property type="molecule type" value="Genomic_DNA"/>
</dbReference>
<proteinExistence type="predicted"/>
<keyword evidence="2" id="KW-1185">Reference proteome</keyword>
<reference evidence="1 2" key="1">
    <citation type="journal article" date="2014" name="Int. J. Syst. Evol. Microbiol.">
        <title>Complete genome sequence of Corynebacterium casei LMG S-19264T (=DSM 44701T), isolated from a smear-ripened cheese.</title>
        <authorList>
            <consortium name="US DOE Joint Genome Institute (JGI-PGF)"/>
            <person name="Walter F."/>
            <person name="Albersmeier A."/>
            <person name="Kalinowski J."/>
            <person name="Ruckert C."/>
        </authorList>
    </citation>
    <scope>NUCLEOTIDE SEQUENCE [LARGE SCALE GENOMIC DNA]</scope>
    <source>
        <strain evidence="1 2">CGMCC 1.15286</strain>
    </source>
</reference>
<dbReference type="SUPFAM" id="SSF82171">
    <property type="entry name" value="DPP6 N-terminal domain-like"/>
    <property type="match status" value="1"/>
</dbReference>
<sequence>MSKQGRLDSFWGRLMVLTALSVLVAALFLGAGEWYLRAMNRDKTIILDRSLFEENGLNRIDRMIKRYSPDSIYELQTLRNGTVLVLSQKQDEKSSGSALSIFDLAGNSLIPLVEKEDVVHIVASPDGNSILYQTFRDNQPETVWYDAAEKREKGRWTEWGNWTLMPDDRHSVELYHNYIRVRDLETSESRLIAKVEDYRMNIPKKDQLSGSFVKQLMTLALSPDRTHVFMPFYRPATTDSEGEDIIYNIDLNSGAMETIAVNGVVGDIYDIRPWGKSNVALSGRIGGVEGIYSVTSEGQPKLLKEGLYDQMTYNPVSNMLAYTARGDGRSRVMAATLDDKGLTDEFTVYDNLGYIHSLQWSADGETLLAVTDESTGSNVFQFRMK</sequence>
<dbReference type="RefSeq" id="WP_188891035.1">
    <property type="nucleotide sequence ID" value="NZ_BMHY01000009.1"/>
</dbReference>